<evidence type="ECO:0000256" key="2">
    <source>
        <dbReference type="ARBA" id="ARBA00007104"/>
    </source>
</evidence>
<dbReference type="AlphaFoldDB" id="A0A5J4Z3Y7"/>
<evidence type="ECO:0000256" key="8">
    <source>
        <dbReference type="SAM" id="Phobius"/>
    </source>
</evidence>
<evidence type="ECO:0000256" key="4">
    <source>
        <dbReference type="ARBA" id="ARBA00022729"/>
    </source>
</evidence>
<proteinExistence type="inferred from homology"/>
<name>A0A5J4Z3Y7_PORPP</name>
<keyword evidence="5 8" id="KW-1133">Transmembrane helix</keyword>
<keyword evidence="3 8" id="KW-0812">Transmembrane</keyword>
<evidence type="ECO:0000259" key="9">
    <source>
        <dbReference type="SMART" id="SM01190"/>
    </source>
</evidence>
<evidence type="ECO:0000256" key="6">
    <source>
        <dbReference type="ARBA" id="ARBA00023136"/>
    </source>
</evidence>
<evidence type="ECO:0000313" key="11">
    <source>
        <dbReference type="Proteomes" id="UP000324585"/>
    </source>
</evidence>
<gene>
    <name evidence="10" type="ORF">FVE85_5523</name>
</gene>
<dbReference type="Proteomes" id="UP000324585">
    <property type="component" value="Unassembled WGS sequence"/>
</dbReference>
<dbReference type="SMART" id="SM01190">
    <property type="entry name" value="EMP24_GP25L"/>
    <property type="match status" value="1"/>
</dbReference>
<dbReference type="InterPro" id="IPR015720">
    <property type="entry name" value="Emp24-like"/>
</dbReference>
<dbReference type="Pfam" id="PF01105">
    <property type="entry name" value="EMP24_GP25L"/>
    <property type="match status" value="1"/>
</dbReference>
<comment type="subcellular location">
    <subcellularLocation>
        <location evidence="1">Membrane</location>
        <topology evidence="1">Single-pass type I membrane protein</topology>
    </subcellularLocation>
</comment>
<comment type="caution">
    <text evidence="10">The sequence shown here is derived from an EMBL/GenBank/DDBJ whole genome shotgun (WGS) entry which is preliminary data.</text>
</comment>
<evidence type="ECO:0000256" key="7">
    <source>
        <dbReference type="SAM" id="Coils"/>
    </source>
</evidence>
<organism evidence="10 11">
    <name type="scientific">Porphyridium purpureum</name>
    <name type="common">Red alga</name>
    <name type="synonym">Porphyridium cruentum</name>
    <dbReference type="NCBI Taxonomy" id="35688"/>
    <lineage>
        <taxon>Eukaryota</taxon>
        <taxon>Rhodophyta</taxon>
        <taxon>Bangiophyceae</taxon>
        <taxon>Porphyridiales</taxon>
        <taxon>Porphyridiaceae</taxon>
        <taxon>Porphyridium</taxon>
    </lineage>
</organism>
<keyword evidence="4" id="KW-0732">Signal</keyword>
<evidence type="ECO:0000313" key="10">
    <source>
        <dbReference type="EMBL" id="KAA8497938.1"/>
    </source>
</evidence>
<keyword evidence="7" id="KW-0175">Coiled coil</keyword>
<sequence length="252" mass="28498">MGKAVSRKQGVRTLLALGVLIAVTSLSSVHAIRFMLDRGTERCFTETFSDHSTVMGEYLVATGKGHMSVDLEIMDDSGGVIFTKKDVDHGKFEFQTHSRRDGRGHRGHMRDPDDNPYMDDFYYYDDEELWAAPKYRLCVKSPEAEDADDKAASRRVSLKILTGSVAKDYDSLAKEEHLSELEVTLRAMNDEVSDLVKDLEHVRSREDSLRAINEKTSKLVVTFSVVSCLVMLVVGAYQVFFMKNYLKARKLL</sequence>
<evidence type="ECO:0000256" key="1">
    <source>
        <dbReference type="ARBA" id="ARBA00004479"/>
    </source>
</evidence>
<dbReference type="PANTHER" id="PTHR22811">
    <property type="entry name" value="TRANSMEMBRANE EMP24 DOMAIN-CONTAINING PROTEIN"/>
    <property type="match status" value="1"/>
</dbReference>
<feature type="transmembrane region" description="Helical" evidence="8">
    <location>
        <begin position="219"/>
        <end position="240"/>
    </location>
</feature>
<protein>
    <submittedName>
        <fullName evidence="10">Transmembrane protein Tmp21</fullName>
    </submittedName>
</protein>
<keyword evidence="11" id="KW-1185">Reference proteome</keyword>
<evidence type="ECO:0000256" key="5">
    <source>
        <dbReference type="ARBA" id="ARBA00022989"/>
    </source>
</evidence>
<dbReference type="OMA" id="GATCAWQ"/>
<reference evidence="11" key="1">
    <citation type="journal article" date="2019" name="Nat. Commun.">
        <title>Expansion of phycobilisome linker gene families in mesophilic red algae.</title>
        <authorList>
            <person name="Lee J."/>
            <person name="Kim D."/>
            <person name="Bhattacharya D."/>
            <person name="Yoon H.S."/>
        </authorList>
    </citation>
    <scope>NUCLEOTIDE SEQUENCE [LARGE SCALE GENOMIC DNA]</scope>
    <source>
        <strain evidence="11">CCMP 1328</strain>
    </source>
</reference>
<evidence type="ECO:0000256" key="3">
    <source>
        <dbReference type="ARBA" id="ARBA00022692"/>
    </source>
</evidence>
<accession>A0A5J4Z3Y7</accession>
<keyword evidence="6 8" id="KW-0472">Membrane</keyword>
<feature type="coiled-coil region" evidence="7">
    <location>
        <begin position="178"/>
        <end position="205"/>
    </location>
</feature>
<comment type="similarity">
    <text evidence="2">Belongs to the EMP24/GP25L family.</text>
</comment>
<dbReference type="InterPro" id="IPR009038">
    <property type="entry name" value="GOLD_dom"/>
</dbReference>
<dbReference type="EMBL" id="VRMN01000001">
    <property type="protein sequence ID" value="KAA8497938.1"/>
    <property type="molecule type" value="Genomic_DNA"/>
</dbReference>
<dbReference type="GO" id="GO:0016020">
    <property type="term" value="C:membrane"/>
    <property type="evidence" value="ECO:0007669"/>
    <property type="project" value="UniProtKB-SubCell"/>
</dbReference>
<feature type="domain" description="GOLD" evidence="9">
    <location>
        <begin position="31"/>
        <end position="247"/>
    </location>
</feature>
<dbReference type="OrthoDB" id="1929172at2759"/>